<protein>
    <submittedName>
        <fullName evidence="2">MFS transporter</fullName>
    </submittedName>
</protein>
<dbReference type="SUPFAM" id="SSF103473">
    <property type="entry name" value="MFS general substrate transporter"/>
    <property type="match status" value="1"/>
</dbReference>
<dbReference type="Proteomes" id="UP000614410">
    <property type="component" value="Unassembled WGS sequence"/>
</dbReference>
<keyword evidence="1" id="KW-1133">Transmembrane helix</keyword>
<evidence type="ECO:0000256" key="1">
    <source>
        <dbReference type="SAM" id="Phobius"/>
    </source>
</evidence>
<accession>A0A934KN36</accession>
<feature type="non-terminal residue" evidence="2">
    <location>
        <position position="86"/>
    </location>
</feature>
<dbReference type="EMBL" id="JAEKNN010000043">
    <property type="protein sequence ID" value="MBJ7609439.1"/>
    <property type="molecule type" value="Genomic_DNA"/>
</dbReference>
<gene>
    <name evidence="2" type="ORF">JF887_08420</name>
</gene>
<evidence type="ECO:0000313" key="3">
    <source>
        <dbReference type="Proteomes" id="UP000614410"/>
    </source>
</evidence>
<proteinExistence type="predicted"/>
<sequence length="86" mass="8685">MSRAGDTLNFVALALFVLAATNSTAAVGSVVLAEGFGLILGALLAQFLVDQLPPRPLLVSLDMTRAAAAGLLAIAPSYPMAVAVAF</sequence>
<reference evidence="2 3" key="1">
    <citation type="submission" date="2020-10" db="EMBL/GenBank/DDBJ databases">
        <title>Ca. Dormibacterota MAGs.</title>
        <authorList>
            <person name="Montgomery K."/>
        </authorList>
    </citation>
    <scope>NUCLEOTIDE SEQUENCE [LARGE SCALE GENOMIC DNA]</scope>
    <source>
        <strain evidence="2">Mitchell_Peninsula_5</strain>
    </source>
</reference>
<keyword evidence="1" id="KW-0472">Membrane</keyword>
<keyword evidence="1" id="KW-0812">Transmembrane</keyword>
<name>A0A934KN36_9BACT</name>
<organism evidence="2 3">
    <name type="scientific">Candidatus Amunia macphersoniae</name>
    <dbReference type="NCBI Taxonomy" id="3127014"/>
    <lineage>
        <taxon>Bacteria</taxon>
        <taxon>Bacillati</taxon>
        <taxon>Candidatus Dormiibacterota</taxon>
        <taxon>Candidatus Dormibacteria</taxon>
        <taxon>Candidatus Aeolococcales</taxon>
        <taxon>Candidatus Aeolococcaceae</taxon>
        <taxon>Candidatus Amunia</taxon>
    </lineage>
</organism>
<feature type="transmembrane region" description="Helical" evidence="1">
    <location>
        <begin position="35"/>
        <end position="54"/>
    </location>
</feature>
<comment type="caution">
    <text evidence="2">The sequence shown here is derived from an EMBL/GenBank/DDBJ whole genome shotgun (WGS) entry which is preliminary data.</text>
</comment>
<evidence type="ECO:0000313" key="2">
    <source>
        <dbReference type="EMBL" id="MBJ7609439.1"/>
    </source>
</evidence>
<dbReference type="InterPro" id="IPR036259">
    <property type="entry name" value="MFS_trans_sf"/>
</dbReference>
<feature type="transmembrane region" description="Helical" evidence="1">
    <location>
        <begin position="66"/>
        <end position="85"/>
    </location>
</feature>
<dbReference type="AlphaFoldDB" id="A0A934KN36"/>